<evidence type="ECO:0000259" key="2">
    <source>
        <dbReference type="Pfam" id="PF03221"/>
    </source>
</evidence>
<organism evidence="3 4">
    <name type="scientific">Rhipicephalus sanguineus</name>
    <name type="common">Brown dog tick</name>
    <name type="synonym">Ixodes sanguineus</name>
    <dbReference type="NCBI Taxonomy" id="34632"/>
    <lineage>
        <taxon>Eukaryota</taxon>
        <taxon>Metazoa</taxon>
        <taxon>Ecdysozoa</taxon>
        <taxon>Arthropoda</taxon>
        <taxon>Chelicerata</taxon>
        <taxon>Arachnida</taxon>
        <taxon>Acari</taxon>
        <taxon>Parasitiformes</taxon>
        <taxon>Ixodida</taxon>
        <taxon>Ixodoidea</taxon>
        <taxon>Ixodidae</taxon>
        <taxon>Rhipicephalinae</taxon>
        <taxon>Rhipicephalus</taxon>
        <taxon>Rhipicephalus</taxon>
    </lineage>
</organism>
<dbReference type="InterPro" id="IPR006600">
    <property type="entry name" value="HTH_CenpB_DNA-bd_dom"/>
</dbReference>
<dbReference type="Gene3D" id="1.10.10.60">
    <property type="entry name" value="Homeodomain-like"/>
    <property type="match status" value="1"/>
</dbReference>
<dbReference type="AlphaFoldDB" id="A0A9D4YPW8"/>
<protein>
    <recommendedName>
        <fullName evidence="2">HTH CENPB-type domain-containing protein</fullName>
    </recommendedName>
</protein>
<accession>A0A9D4YPW8</accession>
<evidence type="ECO:0000256" key="1">
    <source>
        <dbReference type="ARBA" id="ARBA00023125"/>
    </source>
</evidence>
<gene>
    <name evidence="3" type="ORF">HPB52_013064</name>
</gene>
<dbReference type="Proteomes" id="UP000821837">
    <property type="component" value="Chromosome 1"/>
</dbReference>
<dbReference type="EMBL" id="JABSTV010001245">
    <property type="protein sequence ID" value="KAH7983595.1"/>
    <property type="molecule type" value="Genomic_DNA"/>
</dbReference>
<sequence>MRGTARGQGWTEEAVADVALAARNRPESFTRPCGTFEGAPLSHAKDVQKRRQWRGEQMALLQAKAREIARDKGIQPEDFKASKHWVSRFMRRAGFSLRRRTSISQKLPESYEEHLVAFQRDSRCFSRSASSY</sequence>
<keyword evidence="1" id="KW-0238">DNA-binding</keyword>
<dbReference type="GO" id="GO:0003677">
    <property type="term" value="F:DNA binding"/>
    <property type="evidence" value="ECO:0007669"/>
    <property type="project" value="UniProtKB-KW"/>
</dbReference>
<comment type="caution">
    <text evidence="3">The sequence shown here is derived from an EMBL/GenBank/DDBJ whole genome shotgun (WGS) entry which is preliminary data.</text>
</comment>
<reference evidence="3" key="2">
    <citation type="submission" date="2021-09" db="EMBL/GenBank/DDBJ databases">
        <authorList>
            <person name="Jia N."/>
            <person name="Wang J."/>
            <person name="Shi W."/>
            <person name="Du L."/>
            <person name="Sun Y."/>
            <person name="Zhan W."/>
            <person name="Jiang J."/>
            <person name="Wang Q."/>
            <person name="Zhang B."/>
            <person name="Ji P."/>
            <person name="Sakyi L.B."/>
            <person name="Cui X."/>
            <person name="Yuan T."/>
            <person name="Jiang B."/>
            <person name="Yang W."/>
            <person name="Lam T.T.-Y."/>
            <person name="Chang Q."/>
            <person name="Ding S."/>
            <person name="Wang X."/>
            <person name="Zhu J."/>
            <person name="Ruan X."/>
            <person name="Zhao L."/>
            <person name="Wei J."/>
            <person name="Que T."/>
            <person name="Du C."/>
            <person name="Cheng J."/>
            <person name="Dai P."/>
            <person name="Han X."/>
            <person name="Huang E."/>
            <person name="Gao Y."/>
            <person name="Liu J."/>
            <person name="Shao H."/>
            <person name="Ye R."/>
            <person name="Li L."/>
            <person name="Wei W."/>
            <person name="Wang X."/>
            <person name="Wang C."/>
            <person name="Huo Q."/>
            <person name="Li W."/>
            <person name="Guo W."/>
            <person name="Chen H."/>
            <person name="Chen S."/>
            <person name="Zhou L."/>
            <person name="Zhou L."/>
            <person name="Ni X."/>
            <person name="Tian J."/>
            <person name="Zhou Y."/>
            <person name="Sheng Y."/>
            <person name="Liu T."/>
            <person name="Pan Y."/>
            <person name="Xia L."/>
            <person name="Li J."/>
            <person name="Zhao F."/>
            <person name="Cao W."/>
        </authorList>
    </citation>
    <scope>NUCLEOTIDE SEQUENCE</scope>
    <source>
        <strain evidence="3">Rsan-2018</strain>
        <tissue evidence="3">Larvae</tissue>
    </source>
</reference>
<evidence type="ECO:0000313" key="4">
    <source>
        <dbReference type="Proteomes" id="UP000821837"/>
    </source>
</evidence>
<feature type="domain" description="HTH CENPB-type" evidence="2">
    <location>
        <begin position="60"/>
        <end position="98"/>
    </location>
</feature>
<dbReference type="Pfam" id="PF03221">
    <property type="entry name" value="HTH_Tnp_Tc5"/>
    <property type="match status" value="1"/>
</dbReference>
<proteinExistence type="predicted"/>
<name>A0A9D4YPW8_RHISA</name>
<evidence type="ECO:0000313" key="3">
    <source>
        <dbReference type="EMBL" id="KAH7983595.1"/>
    </source>
</evidence>
<reference evidence="3" key="1">
    <citation type="journal article" date="2020" name="Cell">
        <title>Large-Scale Comparative Analyses of Tick Genomes Elucidate Their Genetic Diversity and Vector Capacities.</title>
        <authorList>
            <consortium name="Tick Genome and Microbiome Consortium (TIGMIC)"/>
            <person name="Jia N."/>
            <person name="Wang J."/>
            <person name="Shi W."/>
            <person name="Du L."/>
            <person name="Sun Y."/>
            <person name="Zhan W."/>
            <person name="Jiang J.F."/>
            <person name="Wang Q."/>
            <person name="Zhang B."/>
            <person name="Ji P."/>
            <person name="Bell-Sakyi L."/>
            <person name="Cui X.M."/>
            <person name="Yuan T.T."/>
            <person name="Jiang B.G."/>
            <person name="Yang W.F."/>
            <person name="Lam T.T."/>
            <person name="Chang Q.C."/>
            <person name="Ding S.J."/>
            <person name="Wang X.J."/>
            <person name="Zhu J.G."/>
            <person name="Ruan X.D."/>
            <person name="Zhao L."/>
            <person name="Wei J.T."/>
            <person name="Ye R.Z."/>
            <person name="Que T.C."/>
            <person name="Du C.H."/>
            <person name="Zhou Y.H."/>
            <person name="Cheng J.X."/>
            <person name="Dai P.F."/>
            <person name="Guo W.B."/>
            <person name="Han X.H."/>
            <person name="Huang E.J."/>
            <person name="Li L.F."/>
            <person name="Wei W."/>
            <person name="Gao Y.C."/>
            <person name="Liu J.Z."/>
            <person name="Shao H.Z."/>
            <person name="Wang X."/>
            <person name="Wang C.C."/>
            <person name="Yang T.C."/>
            <person name="Huo Q.B."/>
            <person name="Li W."/>
            <person name="Chen H.Y."/>
            <person name="Chen S.E."/>
            <person name="Zhou L.G."/>
            <person name="Ni X.B."/>
            <person name="Tian J.H."/>
            <person name="Sheng Y."/>
            <person name="Liu T."/>
            <person name="Pan Y.S."/>
            <person name="Xia L.Y."/>
            <person name="Li J."/>
            <person name="Zhao F."/>
            <person name="Cao W.C."/>
        </authorList>
    </citation>
    <scope>NUCLEOTIDE SEQUENCE</scope>
    <source>
        <strain evidence="3">Rsan-2018</strain>
    </source>
</reference>
<keyword evidence="4" id="KW-1185">Reference proteome</keyword>